<keyword evidence="1" id="KW-0472">Membrane</keyword>
<feature type="transmembrane region" description="Helical" evidence="1">
    <location>
        <begin position="174"/>
        <end position="192"/>
    </location>
</feature>
<keyword evidence="1" id="KW-0812">Transmembrane</keyword>
<evidence type="ECO:0000313" key="4">
    <source>
        <dbReference type="Proteomes" id="UP000075591"/>
    </source>
</evidence>
<dbReference type="RefSeq" id="WP_017561738.1">
    <property type="nucleotide sequence ID" value="NZ_JARPVK010000002.1"/>
</dbReference>
<dbReference type="AlphaFoldDB" id="A0A150AU11"/>
<gene>
    <name evidence="3" type="ORF">AT274_11285</name>
</gene>
<feature type="transmembrane region" description="Helical" evidence="1">
    <location>
        <begin position="237"/>
        <end position="256"/>
    </location>
</feature>
<feature type="transmembrane region" description="Helical" evidence="1">
    <location>
        <begin position="420"/>
        <end position="441"/>
    </location>
</feature>
<feature type="transmembrane region" description="Helical" evidence="1">
    <location>
        <begin position="207"/>
        <end position="225"/>
    </location>
</feature>
<dbReference type="PATRIC" id="fig|1396.432.peg.1769"/>
<evidence type="ECO:0000313" key="3">
    <source>
        <dbReference type="EMBL" id="KXX84680.1"/>
    </source>
</evidence>
<feature type="transmembrane region" description="Helical" evidence="1">
    <location>
        <begin position="92"/>
        <end position="117"/>
    </location>
</feature>
<sequence>MSEIELKRNVIKTGSEKSIILRFILASLVGVFMFFVPVTINGVSSIMIDHIVSWIRASVPSIVPYYALLVMIMGAIYPFYTKKWKASIVDICFSMLKVVGVVFGVLYCLKVGPAWFFAPDVGPFLYEKLVISVSLLVPIGSAFLALLVGYGLLEFIGTFCRPIMRPLWKTPGRSAIDAVASFVGSYSLALLITNRVYKEGKYTTKEAAIIATGFSTVSATFMIIIAKTLDIMHLWNVYFWTTLVVTFIVTAITVRLPPLSRKPDTYVTEEGFPEPVYKEKMLERAWEDALEVSKNAPSVMKNIAVNLKDGFIMTMGILPSIMSVGLIGIVLAKFTPIFDWISYIFYPFTWALQLPEADLAAKAASVGIAEMFLPSLLVVSAPLVTKFVIAVVSVSSILFFSASIPCILSTDIPLKVSELIILYVQRTILTLLIITPIAYLLL</sequence>
<name>A0A150AU11_BACCE</name>
<evidence type="ECO:0000256" key="1">
    <source>
        <dbReference type="SAM" id="Phobius"/>
    </source>
</evidence>
<evidence type="ECO:0000259" key="2">
    <source>
        <dbReference type="Pfam" id="PF07670"/>
    </source>
</evidence>
<organism evidence="3 4">
    <name type="scientific">Bacillus cereus</name>
    <dbReference type="NCBI Taxonomy" id="1396"/>
    <lineage>
        <taxon>Bacteria</taxon>
        <taxon>Bacillati</taxon>
        <taxon>Bacillota</taxon>
        <taxon>Bacilli</taxon>
        <taxon>Bacillales</taxon>
        <taxon>Bacillaceae</taxon>
        <taxon>Bacillus</taxon>
        <taxon>Bacillus cereus group</taxon>
    </lineage>
</organism>
<accession>A0A150AU11</accession>
<dbReference type="EMBL" id="LOMT01000164">
    <property type="protein sequence ID" value="KXX84680.1"/>
    <property type="molecule type" value="Genomic_DNA"/>
</dbReference>
<feature type="transmembrane region" description="Helical" evidence="1">
    <location>
        <begin position="20"/>
        <end position="43"/>
    </location>
</feature>
<feature type="transmembrane region" description="Helical" evidence="1">
    <location>
        <begin position="317"/>
        <end position="338"/>
    </location>
</feature>
<feature type="domain" description="Nucleoside transporter/FeoB GTPase Gate" evidence="2">
    <location>
        <begin position="131"/>
        <end position="230"/>
    </location>
</feature>
<reference evidence="3 4" key="1">
    <citation type="submission" date="2015-12" db="EMBL/GenBank/DDBJ databases">
        <title>Bacillus cereus Group isolate.</title>
        <authorList>
            <person name="Kovac J."/>
        </authorList>
    </citation>
    <scope>NUCLEOTIDE SEQUENCE [LARGE SCALE GENOMIC DNA]</scope>
    <source>
        <strain evidence="3 4">FSL W8-0275</strain>
    </source>
</reference>
<feature type="transmembrane region" description="Helical" evidence="1">
    <location>
        <begin position="129"/>
        <end position="153"/>
    </location>
</feature>
<dbReference type="InterPro" id="IPR011642">
    <property type="entry name" value="Gate_dom"/>
</dbReference>
<keyword evidence="1" id="KW-1133">Transmembrane helix</keyword>
<dbReference type="Proteomes" id="UP000075591">
    <property type="component" value="Unassembled WGS sequence"/>
</dbReference>
<feature type="transmembrane region" description="Helical" evidence="1">
    <location>
        <begin position="387"/>
        <end position="408"/>
    </location>
</feature>
<dbReference type="Pfam" id="PF07670">
    <property type="entry name" value="Gate"/>
    <property type="match status" value="1"/>
</dbReference>
<proteinExistence type="predicted"/>
<protein>
    <submittedName>
        <fullName evidence="3">Histidine transporter</fullName>
    </submittedName>
</protein>
<comment type="caution">
    <text evidence="3">The sequence shown here is derived from an EMBL/GenBank/DDBJ whole genome shotgun (WGS) entry which is preliminary data.</text>
</comment>
<feature type="transmembrane region" description="Helical" evidence="1">
    <location>
        <begin position="63"/>
        <end position="80"/>
    </location>
</feature>